<comment type="caution">
    <text evidence="1">The sequence shown here is derived from an EMBL/GenBank/DDBJ whole genome shotgun (WGS) entry which is preliminary data.</text>
</comment>
<reference evidence="1 2" key="1">
    <citation type="submission" date="2023-05" db="EMBL/GenBank/DDBJ databases">
        <title>B98-5 Cell Line De Novo Hybrid Assembly: An Optical Mapping Approach.</title>
        <authorList>
            <person name="Kananen K."/>
            <person name="Auerbach J.A."/>
            <person name="Kautto E."/>
            <person name="Blachly J.S."/>
        </authorList>
    </citation>
    <scope>NUCLEOTIDE SEQUENCE [LARGE SCALE GENOMIC DNA]</scope>
    <source>
        <strain evidence="1">B95-8</strain>
        <tissue evidence="1">Cell line</tissue>
    </source>
</reference>
<organism evidence="1 2">
    <name type="scientific">Saguinus oedipus</name>
    <name type="common">Cotton-top tamarin</name>
    <name type="synonym">Oedipomidas oedipus</name>
    <dbReference type="NCBI Taxonomy" id="9490"/>
    <lineage>
        <taxon>Eukaryota</taxon>
        <taxon>Metazoa</taxon>
        <taxon>Chordata</taxon>
        <taxon>Craniata</taxon>
        <taxon>Vertebrata</taxon>
        <taxon>Euteleostomi</taxon>
        <taxon>Mammalia</taxon>
        <taxon>Eutheria</taxon>
        <taxon>Euarchontoglires</taxon>
        <taxon>Primates</taxon>
        <taxon>Haplorrhini</taxon>
        <taxon>Platyrrhini</taxon>
        <taxon>Cebidae</taxon>
        <taxon>Callitrichinae</taxon>
        <taxon>Saguinus</taxon>
    </lineage>
</organism>
<name>A0ABQ9WG96_SAGOE</name>
<sequence length="102" mass="11565">MIWPDQPELLKPRLSKQTMNERASLCQMPRQPEGQAVLEEDVAQHGPSILKPLMPSREEGASALQTAVSRSMLKGKQGTYEKLEAFQLLKHKRILSPLRYPT</sequence>
<gene>
    <name evidence="1" type="ORF">P7K49_001891</name>
</gene>
<proteinExistence type="predicted"/>
<evidence type="ECO:0000313" key="2">
    <source>
        <dbReference type="Proteomes" id="UP001266305"/>
    </source>
</evidence>
<keyword evidence="2" id="KW-1185">Reference proteome</keyword>
<dbReference type="Proteomes" id="UP001266305">
    <property type="component" value="Unassembled WGS sequence"/>
</dbReference>
<evidence type="ECO:0000313" key="1">
    <source>
        <dbReference type="EMBL" id="KAK2120505.1"/>
    </source>
</evidence>
<protein>
    <submittedName>
        <fullName evidence="1">Uncharacterized protein</fullName>
    </submittedName>
</protein>
<dbReference type="EMBL" id="JASSZA010000001">
    <property type="protein sequence ID" value="KAK2120505.1"/>
    <property type="molecule type" value="Genomic_DNA"/>
</dbReference>
<accession>A0ABQ9WG96</accession>